<dbReference type="InterPro" id="IPR001714">
    <property type="entry name" value="Pept_M24_MAP"/>
</dbReference>
<feature type="binding site" evidence="6">
    <location>
        <position position="165"/>
    </location>
    <ligand>
        <name>a divalent metal cation</name>
        <dbReference type="ChEBI" id="CHEBI:60240"/>
        <label>2</label>
        <note>catalytic</note>
    </ligand>
</feature>
<keyword evidence="5 6" id="KW-0378">Hydrolase</keyword>
<dbReference type="PATRIC" id="fig|1618634.3.peg.362"/>
<evidence type="ECO:0000256" key="7">
    <source>
        <dbReference type="RuleBase" id="RU003653"/>
    </source>
</evidence>
<evidence type="ECO:0000259" key="8">
    <source>
        <dbReference type="Pfam" id="PF00557"/>
    </source>
</evidence>
<comment type="subunit">
    <text evidence="6">Monomer.</text>
</comment>
<evidence type="ECO:0000256" key="3">
    <source>
        <dbReference type="ARBA" id="ARBA00022670"/>
    </source>
</evidence>
<comment type="similarity">
    <text evidence="6">Belongs to the peptidase M24A family. Methionine aminopeptidase type 1 subfamily.</text>
</comment>
<evidence type="ECO:0000256" key="5">
    <source>
        <dbReference type="ARBA" id="ARBA00022801"/>
    </source>
</evidence>
<dbReference type="InterPro" id="IPR000994">
    <property type="entry name" value="Pept_M24"/>
</dbReference>
<dbReference type="AlphaFoldDB" id="A0A0G0NG20"/>
<protein>
    <recommendedName>
        <fullName evidence="6 7">Methionine aminopeptidase</fullName>
        <shortName evidence="6">MAP</shortName>
        <shortName evidence="6">MetAP</shortName>
        <ecNumber evidence="6 7">3.4.11.18</ecNumber>
    </recommendedName>
    <alternativeName>
        <fullName evidence="6">Peptidase M</fullName>
    </alternativeName>
</protein>
<feature type="binding site" evidence="6">
    <location>
        <position position="73"/>
    </location>
    <ligand>
        <name>substrate</name>
    </ligand>
</feature>
<dbReference type="Proteomes" id="UP000034048">
    <property type="component" value="Unassembled WGS sequence"/>
</dbReference>
<organism evidence="9 10">
    <name type="scientific">Candidatus Falkowbacteria bacterium GW2011_GWA2_39_24</name>
    <dbReference type="NCBI Taxonomy" id="1618634"/>
    <lineage>
        <taxon>Bacteria</taxon>
        <taxon>Candidatus Falkowiibacteriota</taxon>
    </lineage>
</organism>
<evidence type="ECO:0000256" key="4">
    <source>
        <dbReference type="ARBA" id="ARBA00022723"/>
    </source>
</evidence>
<feature type="binding site" evidence="6">
    <location>
        <position position="232"/>
    </location>
    <ligand>
        <name>a divalent metal cation</name>
        <dbReference type="ChEBI" id="CHEBI:60240"/>
        <label>2</label>
        <note>catalytic</note>
    </ligand>
</feature>
<comment type="cofactor">
    <cofactor evidence="6">
        <name>Co(2+)</name>
        <dbReference type="ChEBI" id="CHEBI:48828"/>
    </cofactor>
    <cofactor evidence="6">
        <name>Zn(2+)</name>
        <dbReference type="ChEBI" id="CHEBI:29105"/>
    </cofactor>
    <cofactor evidence="6">
        <name>Mn(2+)</name>
        <dbReference type="ChEBI" id="CHEBI:29035"/>
    </cofactor>
    <cofactor evidence="6">
        <name>Fe(2+)</name>
        <dbReference type="ChEBI" id="CHEBI:29033"/>
    </cofactor>
    <text evidence="6">Binds 2 divalent metal cations per subunit. Has a high-affinity and a low affinity metal-binding site. The true nature of the physiological cofactor is under debate. The enzyme is active with cobalt, zinc, manganese or divalent iron ions. Most likely, methionine aminopeptidases function as mononuclear Fe(2+)-metalloproteases under physiological conditions, and the catalytically relevant metal-binding site has been assigned to the histidine-containing high-affinity site.</text>
</comment>
<feature type="binding site" evidence="6">
    <location>
        <position position="232"/>
    </location>
    <ligand>
        <name>a divalent metal cation</name>
        <dbReference type="ChEBI" id="CHEBI:60240"/>
        <label>1</label>
    </ligand>
</feature>
<dbReference type="InterPro" id="IPR002467">
    <property type="entry name" value="Pept_M24A_MAP1"/>
</dbReference>
<feature type="binding site" evidence="6">
    <location>
        <position position="172"/>
    </location>
    <ligand>
        <name>substrate</name>
    </ligand>
</feature>
<dbReference type="SUPFAM" id="SSF55920">
    <property type="entry name" value="Creatinase/aminopeptidase"/>
    <property type="match status" value="1"/>
</dbReference>
<dbReference type="Gene3D" id="3.90.230.10">
    <property type="entry name" value="Creatinase/methionine aminopeptidase superfamily"/>
    <property type="match status" value="1"/>
</dbReference>
<dbReference type="GO" id="GO:0005829">
    <property type="term" value="C:cytosol"/>
    <property type="evidence" value="ECO:0007669"/>
    <property type="project" value="TreeGrafter"/>
</dbReference>
<accession>A0A0G0NG20</accession>
<reference evidence="9 10" key="1">
    <citation type="journal article" date="2015" name="Nature">
        <title>rRNA introns, odd ribosomes, and small enigmatic genomes across a large radiation of phyla.</title>
        <authorList>
            <person name="Brown C.T."/>
            <person name="Hug L.A."/>
            <person name="Thomas B.C."/>
            <person name="Sharon I."/>
            <person name="Castelle C.J."/>
            <person name="Singh A."/>
            <person name="Wilkins M.J."/>
            <person name="Williams K.H."/>
            <person name="Banfield J.F."/>
        </authorList>
    </citation>
    <scope>NUCLEOTIDE SEQUENCE [LARGE SCALE GENOMIC DNA]</scope>
</reference>
<keyword evidence="2 6" id="KW-0031">Aminopeptidase</keyword>
<dbReference type="EMBL" id="LBWS01000029">
    <property type="protein sequence ID" value="KKR14448.1"/>
    <property type="molecule type" value="Genomic_DNA"/>
</dbReference>
<dbReference type="InterPro" id="IPR036005">
    <property type="entry name" value="Creatinase/aminopeptidase-like"/>
</dbReference>
<keyword evidence="3 6" id="KW-0645">Protease</keyword>
<dbReference type="CDD" id="cd01086">
    <property type="entry name" value="MetAP1"/>
    <property type="match status" value="1"/>
</dbReference>
<dbReference type="PANTHER" id="PTHR43330">
    <property type="entry name" value="METHIONINE AMINOPEPTIDASE"/>
    <property type="match status" value="1"/>
</dbReference>
<dbReference type="EC" id="3.4.11.18" evidence="6 7"/>
<dbReference type="GO" id="GO:0046872">
    <property type="term" value="F:metal ion binding"/>
    <property type="evidence" value="ECO:0007669"/>
    <property type="project" value="UniProtKB-UniRule"/>
</dbReference>
<dbReference type="Pfam" id="PF00557">
    <property type="entry name" value="Peptidase_M24"/>
    <property type="match status" value="1"/>
</dbReference>
<proteinExistence type="inferred from homology"/>
<evidence type="ECO:0000256" key="2">
    <source>
        <dbReference type="ARBA" id="ARBA00022438"/>
    </source>
</evidence>
<dbReference type="GO" id="GO:0070006">
    <property type="term" value="F:metalloaminopeptidase activity"/>
    <property type="evidence" value="ECO:0007669"/>
    <property type="project" value="UniProtKB-UniRule"/>
</dbReference>
<dbReference type="GO" id="GO:0006508">
    <property type="term" value="P:proteolysis"/>
    <property type="evidence" value="ECO:0007669"/>
    <property type="project" value="UniProtKB-KW"/>
</dbReference>
<comment type="function">
    <text evidence="1 6">Removes the N-terminal methionine from nascent proteins. The N-terminal methionine is often cleaved when the second residue in the primary sequence is small and uncharged (Met-Ala-, Cys, Gly, Pro, Ser, Thr, or Val). Requires deformylation of the N(alpha)-formylated initiator methionine before it can be hydrolyzed.</text>
</comment>
<dbReference type="NCBIfam" id="TIGR00500">
    <property type="entry name" value="met_pdase_I"/>
    <property type="match status" value="1"/>
</dbReference>
<dbReference type="PRINTS" id="PR00599">
    <property type="entry name" value="MAPEPTIDASE"/>
</dbReference>
<evidence type="ECO:0000256" key="1">
    <source>
        <dbReference type="ARBA" id="ARBA00002521"/>
    </source>
</evidence>
<sequence>MGIRHSCHILAEIFKEVVAMVEPGITTADLEDRACKLIAQAGGRPAFKDYRTSPKAKAFPTALCTSLNNTIVHGPALPAKLLRAGDIIGIDVGMDLNGYYSDMAATIAVGRISNEALHLLQTTKQALQLGIDQIKPGNTLNDIGTAIQTYVEKQGLSVVRDLVGHGVGLAVHEDPQIPHYAIAGSGLPDMTLRPGMVLAIEPMINMGGWKIKIAKDGFGFETADNSLSAHFEHTILVTINGWEILTK</sequence>
<gene>
    <name evidence="6" type="primary">map</name>
    <name evidence="9" type="ORF">UT42_C0029G0007</name>
</gene>
<dbReference type="GO" id="GO:0004239">
    <property type="term" value="F:initiator methionyl aminopeptidase activity"/>
    <property type="evidence" value="ECO:0007669"/>
    <property type="project" value="UniProtKB-UniRule"/>
</dbReference>
<evidence type="ECO:0000313" key="10">
    <source>
        <dbReference type="Proteomes" id="UP000034048"/>
    </source>
</evidence>
<feature type="binding site" evidence="6">
    <location>
        <position position="91"/>
    </location>
    <ligand>
        <name>a divalent metal cation</name>
        <dbReference type="ChEBI" id="CHEBI:60240"/>
        <label>1</label>
    </ligand>
</feature>
<evidence type="ECO:0000256" key="6">
    <source>
        <dbReference type="HAMAP-Rule" id="MF_01974"/>
    </source>
</evidence>
<evidence type="ECO:0000313" key="9">
    <source>
        <dbReference type="EMBL" id="KKR14448.1"/>
    </source>
</evidence>
<feature type="binding site" evidence="6">
    <location>
        <position position="102"/>
    </location>
    <ligand>
        <name>a divalent metal cation</name>
        <dbReference type="ChEBI" id="CHEBI:60240"/>
        <label>1</label>
    </ligand>
</feature>
<keyword evidence="4 6" id="KW-0479">Metal-binding</keyword>
<feature type="binding site" evidence="6">
    <location>
        <position position="201"/>
    </location>
    <ligand>
        <name>a divalent metal cation</name>
        <dbReference type="ChEBI" id="CHEBI:60240"/>
        <label>2</label>
        <note>catalytic</note>
    </ligand>
</feature>
<comment type="caution">
    <text evidence="9">The sequence shown here is derived from an EMBL/GenBank/DDBJ whole genome shotgun (WGS) entry which is preliminary data.</text>
</comment>
<feature type="binding site" evidence="6">
    <location>
        <position position="102"/>
    </location>
    <ligand>
        <name>a divalent metal cation</name>
        <dbReference type="ChEBI" id="CHEBI:60240"/>
        <label>2</label>
        <note>catalytic</note>
    </ligand>
</feature>
<feature type="domain" description="Peptidase M24" evidence="8">
    <location>
        <begin position="3"/>
        <end position="238"/>
    </location>
</feature>
<dbReference type="PANTHER" id="PTHR43330:SF27">
    <property type="entry name" value="METHIONINE AMINOPEPTIDASE"/>
    <property type="match status" value="1"/>
</dbReference>
<dbReference type="HAMAP" id="MF_01974">
    <property type="entry name" value="MetAP_1"/>
    <property type="match status" value="1"/>
</dbReference>
<name>A0A0G0NG20_9BACT</name>
<comment type="catalytic activity">
    <reaction evidence="6 7">
        <text>Release of N-terminal amino acids, preferentially methionine, from peptides and arylamides.</text>
        <dbReference type="EC" id="3.4.11.18"/>
    </reaction>
</comment>